<organism evidence="1 2">
    <name type="scientific">Racocetra persica</name>
    <dbReference type="NCBI Taxonomy" id="160502"/>
    <lineage>
        <taxon>Eukaryota</taxon>
        <taxon>Fungi</taxon>
        <taxon>Fungi incertae sedis</taxon>
        <taxon>Mucoromycota</taxon>
        <taxon>Glomeromycotina</taxon>
        <taxon>Glomeromycetes</taxon>
        <taxon>Diversisporales</taxon>
        <taxon>Gigasporaceae</taxon>
        <taxon>Racocetra</taxon>
    </lineage>
</organism>
<feature type="non-terminal residue" evidence="1">
    <location>
        <position position="72"/>
    </location>
</feature>
<evidence type="ECO:0000313" key="1">
    <source>
        <dbReference type="EMBL" id="CAG8816450.1"/>
    </source>
</evidence>
<proteinExistence type="predicted"/>
<evidence type="ECO:0000313" key="2">
    <source>
        <dbReference type="Proteomes" id="UP000789920"/>
    </source>
</evidence>
<comment type="caution">
    <text evidence="1">The sequence shown here is derived from an EMBL/GenBank/DDBJ whole genome shotgun (WGS) entry which is preliminary data.</text>
</comment>
<gene>
    <name evidence="1" type="ORF">RPERSI_LOCUS24453</name>
</gene>
<name>A0ACA9RYF0_9GLOM</name>
<protein>
    <submittedName>
        <fullName evidence="1">6843_t:CDS:1</fullName>
    </submittedName>
</protein>
<dbReference type="Proteomes" id="UP000789920">
    <property type="component" value="Unassembled WGS sequence"/>
</dbReference>
<reference evidence="1" key="1">
    <citation type="submission" date="2021-06" db="EMBL/GenBank/DDBJ databases">
        <authorList>
            <person name="Kallberg Y."/>
            <person name="Tangrot J."/>
            <person name="Rosling A."/>
        </authorList>
    </citation>
    <scope>NUCLEOTIDE SEQUENCE</scope>
    <source>
        <strain evidence="1">MA461A</strain>
    </source>
</reference>
<dbReference type="EMBL" id="CAJVQC010078585">
    <property type="protein sequence ID" value="CAG8816450.1"/>
    <property type="molecule type" value="Genomic_DNA"/>
</dbReference>
<accession>A0ACA9RYF0</accession>
<keyword evidence="2" id="KW-1185">Reference proteome</keyword>
<sequence length="72" mass="8448">MAIHRNITPKGGYHLKHKLKGLKKRKKQENRLVNGVENNDMQVKKNWEIPRKLLHTSIGRLSYLIFSTALTR</sequence>